<organism evidence="1 2">
    <name type="scientific">Labrys wisconsinensis</name>
    <dbReference type="NCBI Taxonomy" id="425677"/>
    <lineage>
        <taxon>Bacteria</taxon>
        <taxon>Pseudomonadati</taxon>
        <taxon>Pseudomonadota</taxon>
        <taxon>Alphaproteobacteria</taxon>
        <taxon>Hyphomicrobiales</taxon>
        <taxon>Xanthobacteraceae</taxon>
        <taxon>Labrys</taxon>
    </lineage>
</organism>
<name>A0ABU0J475_9HYPH</name>
<gene>
    <name evidence="1" type="ORF">QO011_002079</name>
</gene>
<dbReference type="SUPFAM" id="SSF160379">
    <property type="entry name" value="SP0830-like"/>
    <property type="match status" value="1"/>
</dbReference>
<dbReference type="PANTHER" id="PTHR36439:SF1">
    <property type="entry name" value="DUF1697 DOMAIN-CONTAINING PROTEIN"/>
    <property type="match status" value="1"/>
</dbReference>
<dbReference type="Pfam" id="PF08002">
    <property type="entry name" value="DUF1697"/>
    <property type="match status" value="1"/>
</dbReference>
<dbReference type="PIRSF" id="PIRSF008502">
    <property type="entry name" value="UCP008502"/>
    <property type="match status" value="1"/>
</dbReference>
<accession>A0ABU0J475</accession>
<reference evidence="1 2" key="1">
    <citation type="submission" date="2023-07" db="EMBL/GenBank/DDBJ databases">
        <title>Genomic Encyclopedia of Type Strains, Phase IV (KMG-IV): sequencing the most valuable type-strain genomes for metagenomic binning, comparative biology and taxonomic classification.</title>
        <authorList>
            <person name="Goeker M."/>
        </authorList>
    </citation>
    <scope>NUCLEOTIDE SEQUENCE [LARGE SCALE GENOMIC DNA]</scope>
    <source>
        <strain evidence="1 2">DSM 19619</strain>
    </source>
</reference>
<proteinExistence type="predicted"/>
<dbReference type="EMBL" id="JAUSVX010000003">
    <property type="protein sequence ID" value="MDQ0469068.1"/>
    <property type="molecule type" value="Genomic_DNA"/>
</dbReference>
<sequence length="182" mass="19295">MAAYVALLRAVNVSGTGKLPMAALRAACEAAGLERVSTYIASGNIVFSSPQTAATVKTLIAGLLHERFGLTKNHVLVRTPEKLAQAIAANPFADAAATRPNLLMLTFLDGPAAEGAAQRLADHRGPERLHLDGEHLYIDYAEGVARSKLTPAFLDRALQVPATARNWNTANTLLGMVRALEA</sequence>
<dbReference type="PANTHER" id="PTHR36439">
    <property type="entry name" value="BLL4334 PROTEIN"/>
    <property type="match status" value="1"/>
</dbReference>
<protein>
    <submittedName>
        <fullName evidence="1">Uncharacterized protein (DUF1697 family)</fullName>
    </submittedName>
</protein>
<dbReference type="Gene3D" id="3.30.70.1280">
    <property type="entry name" value="SP0830-like domains"/>
    <property type="match status" value="1"/>
</dbReference>
<dbReference type="InterPro" id="IPR012545">
    <property type="entry name" value="DUF1697"/>
</dbReference>
<dbReference type="RefSeq" id="WP_307271232.1">
    <property type="nucleotide sequence ID" value="NZ_JAUSVX010000003.1"/>
</dbReference>
<evidence type="ECO:0000313" key="2">
    <source>
        <dbReference type="Proteomes" id="UP001242480"/>
    </source>
</evidence>
<keyword evidence="2" id="KW-1185">Reference proteome</keyword>
<comment type="caution">
    <text evidence="1">The sequence shown here is derived from an EMBL/GenBank/DDBJ whole genome shotgun (WGS) entry which is preliminary data.</text>
</comment>
<evidence type="ECO:0000313" key="1">
    <source>
        <dbReference type="EMBL" id="MDQ0469068.1"/>
    </source>
</evidence>
<dbReference type="Proteomes" id="UP001242480">
    <property type="component" value="Unassembled WGS sequence"/>
</dbReference>